<reference evidence="1 2" key="1">
    <citation type="submission" date="2019-05" db="EMBL/GenBank/DDBJ databases">
        <title>Another draft genome of Portunus trituberculatus and its Hox gene families provides insights of decapod evolution.</title>
        <authorList>
            <person name="Jeong J.-H."/>
            <person name="Song I."/>
            <person name="Kim S."/>
            <person name="Choi T."/>
            <person name="Kim D."/>
            <person name="Ryu S."/>
            <person name="Kim W."/>
        </authorList>
    </citation>
    <scope>NUCLEOTIDE SEQUENCE [LARGE SCALE GENOMIC DNA]</scope>
    <source>
        <tissue evidence="1">Muscle</tissue>
    </source>
</reference>
<dbReference type="Proteomes" id="UP000324222">
    <property type="component" value="Unassembled WGS sequence"/>
</dbReference>
<sequence>MDEVKQYKLIFSPFRCATLWADENTNQHRCSRSHKLRVTSHATASCHLRLTPAFPHPPPVPLCAIR</sequence>
<evidence type="ECO:0000313" key="1">
    <source>
        <dbReference type="EMBL" id="MPC42159.1"/>
    </source>
</evidence>
<gene>
    <name evidence="1" type="ORF">E2C01_035773</name>
</gene>
<comment type="caution">
    <text evidence="1">The sequence shown here is derived from an EMBL/GenBank/DDBJ whole genome shotgun (WGS) entry which is preliminary data.</text>
</comment>
<dbReference type="AlphaFoldDB" id="A0A5B7FA83"/>
<accession>A0A5B7FA83</accession>
<organism evidence="1 2">
    <name type="scientific">Portunus trituberculatus</name>
    <name type="common">Swimming crab</name>
    <name type="synonym">Neptunus trituberculatus</name>
    <dbReference type="NCBI Taxonomy" id="210409"/>
    <lineage>
        <taxon>Eukaryota</taxon>
        <taxon>Metazoa</taxon>
        <taxon>Ecdysozoa</taxon>
        <taxon>Arthropoda</taxon>
        <taxon>Crustacea</taxon>
        <taxon>Multicrustacea</taxon>
        <taxon>Malacostraca</taxon>
        <taxon>Eumalacostraca</taxon>
        <taxon>Eucarida</taxon>
        <taxon>Decapoda</taxon>
        <taxon>Pleocyemata</taxon>
        <taxon>Brachyura</taxon>
        <taxon>Eubrachyura</taxon>
        <taxon>Portunoidea</taxon>
        <taxon>Portunidae</taxon>
        <taxon>Portuninae</taxon>
        <taxon>Portunus</taxon>
    </lineage>
</organism>
<name>A0A5B7FA83_PORTR</name>
<protein>
    <submittedName>
        <fullName evidence="1">Uncharacterized protein</fullName>
    </submittedName>
</protein>
<dbReference type="EMBL" id="VSRR010005331">
    <property type="protein sequence ID" value="MPC42159.1"/>
    <property type="molecule type" value="Genomic_DNA"/>
</dbReference>
<proteinExistence type="predicted"/>
<keyword evidence="2" id="KW-1185">Reference proteome</keyword>
<evidence type="ECO:0000313" key="2">
    <source>
        <dbReference type="Proteomes" id="UP000324222"/>
    </source>
</evidence>